<proteinExistence type="predicted"/>
<dbReference type="InterPro" id="IPR018086">
    <property type="entry name" value="NADH_UbQ_OxRdtase_su1_CS"/>
</dbReference>
<dbReference type="EMBL" id="BARV01045914">
    <property type="protein sequence ID" value="GAI61529.1"/>
    <property type="molecule type" value="Genomic_DNA"/>
</dbReference>
<name>X1S191_9ZZZZ</name>
<keyword evidence="4" id="KW-0472">Membrane</keyword>
<dbReference type="InterPro" id="IPR001694">
    <property type="entry name" value="NADH_UbQ_OxRdtase_su1/FPO"/>
</dbReference>
<keyword evidence="3" id="KW-1133">Transmembrane helix</keyword>
<reference evidence="5" key="1">
    <citation type="journal article" date="2014" name="Front. Microbiol.">
        <title>High frequency of phylogenetically diverse reductive dehalogenase-homologous genes in deep subseafloor sedimentary metagenomes.</title>
        <authorList>
            <person name="Kawai M."/>
            <person name="Futagami T."/>
            <person name="Toyoda A."/>
            <person name="Takaki Y."/>
            <person name="Nishi S."/>
            <person name="Hori S."/>
            <person name="Arai W."/>
            <person name="Tsubouchi T."/>
            <person name="Morono Y."/>
            <person name="Uchiyama I."/>
            <person name="Ito T."/>
            <person name="Fujiyama A."/>
            <person name="Inagaki F."/>
            <person name="Takami H."/>
        </authorList>
    </citation>
    <scope>NUCLEOTIDE SEQUENCE</scope>
    <source>
        <strain evidence="5">Expedition CK06-06</strain>
    </source>
</reference>
<comment type="caution">
    <text evidence="5">The sequence shown here is derived from an EMBL/GenBank/DDBJ whole genome shotgun (WGS) entry which is preliminary data.</text>
</comment>
<dbReference type="GO" id="GO:0016020">
    <property type="term" value="C:membrane"/>
    <property type="evidence" value="ECO:0007669"/>
    <property type="project" value="UniProtKB-SubCell"/>
</dbReference>
<dbReference type="PROSITE" id="PS00668">
    <property type="entry name" value="COMPLEX1_ND1_2"/>
    <property type="match status" value="1"/>
</dbReference>
<protein>
    <submittedName>
        <fullName evidence="5">Uncharacterized protein</fullName>
    </submittedName>
</protein>
<organism evidence="5">
    <name type="scientific">marine sediment metagenome</name>
    <dbReference type="NCBI Taxonomy" id="412755"/>
    <lineage>
        <taxon>unclassified sequences</taxon>
        <taxon>metagenomes</taxon>
        <taxon>ecological metagenomes</taxon>
    </lineage>
</organism>
<sequence length="41" mass="4525">IICMQAKLALVPFDIPEAETEIIAGPYIEYSGVPLALYKLM</sequence>
<evidence type="ECO:0000256" key="4">
    <source>
        <dbReference type="ARBA" id="ARBA00023136"/>
    </source>
</evidence>
<comment type="subcellular location">
    <subcellularLocation>
        <location evidence="1">Membrane</location>
        <topology evidence="1">Multi-pass membrane protein</topology>
    </subcellularLocation>
</comment>
<evidence type="ECO:0000256" key="2">
    <source>
        <dbReference type="ARBA" id="ARBA00022692"/>
    </source>
</evidence>
<gene>
    <name evidence="5" type="ORF">S06H3_66905</name>
</gene>
<feature type="non-terminal residue" evidence="5">
    <location>
        <position position="1"/>
    </location>
</feature>
<evidence type="ECO:0000313" key="5">
    <source>
        <dbReference type="EMBL" id="GAI61529.1"/>
    </source>
</evidence>
<keyword evidence="2" id="KW-0812">Transmembrane</keyword>
<evidence type="ECO:0000256" key="1">
    <source>
        <dbReference type="ARBA" id="ARBA00004141"/>
    </source>
</evidence>
<evidence type="ECO:0000256" key="3">
    <source>
        <dbReference type="ARBA" id="ARBA00022989"/>
    </source>
</evidence>
<accession>X1S191</accession>
<feature type="non-terminal residue" evidence="5">
    <location>
        <position position="41"/>
    </location>
</feature>
<dbReference type="AlphaFoldDB" id="X1S191"/>
<dbReference type="Pfam" id="PF00146">
    <property type="entry name" value="NADHdh"/>
    <property type="match status" value="1"/>
</dbReference>